<reference evidence="1" key="1">
    <citation type="submission" date="2022-11" db="EMBL/GenBank/DDBJ databases">
        <title>Genome Sequence of Boeremia exigua.</title>
        <authorList>
            <person name="Buettner E."/>
        </authorList>
    </citation>
    <scope>NUCLEOTIDE SEQUENCE</scope>
    <source>
        <strain evidence="1">CU02</strain>
    </source>
</reference>
<protein>
    <submittedName>
        <fullName evidence="1">Uncharacterized protein</fullName>
    </submittedName>
</protein>
<evidence type="ECO:0000313" key="2">
    <source>
        <dbReference type="Proteomes" id="UP001153331"/>
    </source>
</evidence>
<sequence>MPYSRGLLGHVYPGCNRPFKRRSLEHAIKRLAPHHPTAQTTPHVPLEPFPVHLQILGSLLVKRIARVGLEEQELQTDDNRVEVEHGLPVLAQDVQAHVALEVDVGVVDFLRALDLGRVVREVLVDGEAEVEAPALVHALVWVDGEREVEDVVWVWEVRLHRRAEGEFFEICAPVSMRRSVGERGDLPFCARSCAGVTFFFLLVAAAAASSSACFFFCVAVSSLRPTALAPMTYHRPYFHHLGGIV</sequence>
<comment type="caution">
    <text evidence="1">The sequence shown here is derived from an EMBL/GenBank/DDBJ whole genome shotgun (WGS) entry which is preliminary data.</text>
</comment>
<evidence type="ECO:0000313" key="1">
    <source>
        <dbReference type="EMBL" id="KAJ8107795.1"/>
    </source>
</evidence>
<keyword evidence="2" id="KW-1185">Reference proteome</keyword>
<gene>
    <name evidence="1" type="ORF">OPT61_g8616</name>
</gene>
<dbReference type="Proteomes" id="UP001153331">
    <property type="component" value="Unassembled WGS sequence"/>
</dbReference>
<name>A0ACC2HY54_9PLEO</name>
<dbReference type="EMBL" id="JAPHNI010000857">
    <property type="protein sequence ID" value="KAJ8107795.1"/>
    <property type="molecule type" value="Genomic_DNA"/>
</dbReference>
<accession>A0ACC2HY54</accession>
<proteinExistence type="predicted"/>
<organism evidence="1 2">
    <name type="scientific">Boeremia exigua</name>
    <dbReference type="NCBI Taxonomy" id="749465"/>
    <lineage>
        <taxon>Eukaryota</taxon>
        <taxon>Fungi</taxon>
        <taxon>Dikarya</taxon>
        <taxon>Ascomycota</taxon>
        <taxon>Pezizomycotina</taxon>
        <taxon>Dothideomycetes</taxon>
        <taxon>Pleosporomycetidae</taxon>
        <taxon>Pleosporales</taxon>
        <taxon>Pleosporineae</taxon>
        <taxon>Didymellaceae</taxon>
        <taxon>Boeremia</taxon>
    </lineage>
</organism>